<evidence type="ECO:0000313" key="2">
    <source>
        <dbReference type="Proteomes" id="UP000054270"/>
    </source>
</evidence>
<dbReference type="Proteomes" id="UP000054270">
    <property type="component" value="Unassembled WGS sequence"/>
</dbReference>
<organism evidence="1 2">
    <name type="scientific">Hypholoma sublateritium (strain FD-334 SS-4)</name>
    <dbReference type="NCBI Taxonomy" id="945553"/>
    <lineage>
        <taxon>Eukaryota</taxon>
        <taxon>Fungi</taxon>
        <taxon>Dikarya</taxon>
        <taxon>Basidiomycota</taxon>
        <taxon>Agaricomycotina</taxon>
        <taxon>Agaricomycetes</taxon>
        <taxon>Agaricomycetidae</taxon>
        <taxon>Agaricales</taxon>
        <taxon>Agaricineae</taxon>
        <taxon>Strophariaceae</taxon>
        <taxon>Hypholoma</taxon>
    </lineage>
</organism>
<keyword evidence="2" id="KW-1185">Reference proteome</keyword>
<reference evidence="2" key="1">
    <citation type="submission" date="2014-04" db="EMBL/GenBank/DDBJ databases">
        <title>Evolutionary Origins and Diversification of the Mycorrhizal Mutualists.</title>
        <authorList>
            <consortium name="DOE Joint Genome Institute"/>
            <consortium name="Mycorrhizal Genomics Consortium"/>
            <person name="Kohler A."/>
            <person name="Kuo A."/>
            <person name="Nagy L.G."/>
            <person name="Floudas D."/>
            <person name="Copeland A."/>
            <person name="Barry K.W."/>
            <person name="Cichocki N."/>
            <person name="Veneault-Fourrey C."/>
            <person name="LaButti K."/>
            <person name="Lindquist E.A."/>
            <person name="Lipzen A."/>
            <person name="Lundell T."/>
            <person name="Morin E."/>
            <person name="Murat C."/>
            <person name="Riley R."/>
            <person name="Ohm R."/>
            <person name="Sun H."/>
            <person name="Tunlid A."/>
            <person name="Henrissat B."/>
            <person name="Grigoriev I.V."/>
            <person name="Hibbett D.S."/>
            <person name="Martin F."/>
        </authorList>
    </citation>
    <scope>NUCLEOTIDE SEQUENCE [LARGE SCALE GENOMIC DNA]</scope>
    <source>
        <strain evidence="2">FD-334 SS-4</strain>
    </source>
</reference>
<protein>
    <submittedName>
        <fullName evidence="1">Uncharacterized protein</fullName>
    </submittedName>
</protein>
<dbReference type="AlphaFoldDB" id="A0A0D2P0I1"/>
<accession>A0A0D2P0I1</accession>
<proteinExistence type="predicted"/>
<evidence type="ECO:0000313" key="1">
    <source>
        <dbReference type="EMBL" id="KJA22196.1"/>
    </source>
</evidence>
<dbReference type="EMBL" id="KN817552">
    <property type="protein sequence ID" value="KJA22196.1"/>
    <property type="molecule type" value="Genomic_DNA"/>
</dbReference>
<gene>
    <name evidence="1" type="ORF">HYPSUDRAFT_67296</name>
</gene>
<name>A0A0D2P0I1_HYPSF</name>
<sequence length="127" mass="14123">MPLIFHPFPRLSTSGCSVRDVWLSGYSRLRADAAIRLVSLAHKRPGEVPPAFPLVDTCAQPMRAPRYACLLPLAARAPSHLWEALAMYRKKANLPGRGSSTTDAQFLCTFLLSYYQLRDELTLSMSA</sequence>